<feature type="binding site" evidence="5">
    <location>
        <position position="177"/>
    </location>
    <ligand>
        <name>Fe cation</name>
        <dbReference type="ChEBI" id="CHEBI:24875"/>
        <note>catalytic</note>
    </ligand>
</feature>
<dbReference type="GO" id="GO:0010436">
    <property type="term" value="F:carotenoid dioxygenase activity"/>
    <property type="evidence" value="ECO:0007669"/>
    <property type="project" value="TreeGrafter"/>
</dbReference>
<evidence type="ECO:0000256" key="3">
    <source>
        <dbReference type="ARBA" id="ARBA00023002"/>
    </source>
</evidence>
<dbReference type="PANTHER" id="PTHR10543">
    <property type="entry name" value="BETA-CAROTENE DIOXYGENASE"/>
    <property type="match status" value="1"/>
</dbReference>
<accession>A0A7R9M6U2</accession>
<dbReference type="InterPro" id="IPR004294">
    <property type="entry name" value="Carotenoid_Oase"/>
</dbReference>
<comment type="similarity">
    <text evidence="1">Belongs to the carotenoid oxygenase family.</text>
</comment>
<evidence type="ECO:0000256" key="4">
    <source>
        <dbReference type="ARBA" id="ARBA00023004"/>
    </source>
</evidence>
<organism evidence="6">
    <name type="scientific">Oppiella nova</name>
    <dbReference type="NCBI Taxonomy" id="334625"/>
    <lineage>
        <taxon>Eukaryota</taxon>
        <taxon>Metazoa</taxon>
        <taxon>Ecdysozoa</taxon>
        <taxon>Arthropoda</taxon>
        <taxon>Chelicerata</taxon>
        <taxon>Arachnida</taxon>
        <taxon>Acari</taxon>
        <taxon>Acariformes</taxon>
        <taxon>Sarcoptiformes</taxon>
        <taxon>Oribatida</taxon>
        <taxon>Brachypylina</taxon>
        <taxon>Oppioidea</taxon>
        <taxon>Oppiidae</taxon>
        <taxon>Oppiella</taxon>
    </lineage>
</organism>
<reference evidence="6" key="1">
    <citation type="submission" date="2020-11" db="EMBL/GenBank/DDBJ databases">
        <authorList>
            <person name="Tran Van P."/>
        </authorList>
    </citation>
    <scope>NUCLEOTIDE SEQUENCE</scope>
</reference>
<dbReference type="EMBL" id="CAJPVJ010006720">
    <property type="protein sequence ID" value="CAG2170666.1"/>
    <property type="molecule type" value="Genomic_DNA"/>
</dbReference>
<keyword evidence="3" id="KW-0560">Oxidoreductase</keyword>
<evidence type="ECO:0000256" key="1">
    <source>
        <dbReference type="ARBA" id="ARBA00006787"/>
    </source>
</evidence>
<evidence type="ECO:0000313" key="6">
    <source>
        <dbReference type="EMBL" id="CAD7653479.1"/>
    </source>
</evidence>
<protein>
    <submittedName>
        <fullName evidence="6">Uncharacterized protein</fullName>
    </submittedName>
</protein>
<keyword evidence="4 5" id="KW-0408">Iron</keyword>
<dbReference type="InterPro" id="IPR011047">
    <property type="entry name" value="Quinoprotein_ADH-like_sf"/>
</dbReference>
<evidence type="ECO:0000313" key="7">
    <source>
        <dbReference type="Proteomes" id="UP000728032"/>
    </source>
</evidence>
<evidence type="ECO:0000256" key="5">
    <source>
        <dbReference type="PIRSR" id="PIRSR604294-1"/>
    </source>
</evidence>
<dbReference type="PANTHER" id="PTHR10543:SF24">
    <property type="entry name" value="CAROTENOID ISOMEROOXYGENASE"/>
    <property type="match status" value="1"/>
</dbReference>
<comment type="cofactor">
    <cofactor evidence="5">
        <name>Fe(2+)</name>
        <dbReference type="ChEBI" id="CHEBI:29033"/>
    </cofactor>
    <text evidence="5">Binds 1 Fe(2+) ion per subunit.</text>
</comment>
<dbReference type="GO" id="GO:0016121">
    <property type="term" value="P:carotene catabolic process"/>
    <property type="evidence" value="ECO:0007669"/>
    <property type="project" value="TreeGrafter"/>
</dbReference>
<name>A0A7R9M6U2_9ACAR</name>
<evidence type="ECO:0000256" key="2">
    <source>
        <dbReference type="ARBA" id="ARBA00022723"/>
    </source>
</evidence>
<proteinExistence type="inferred from homology"/>
<dbReference type="SUPFAM" id="SSF50998">
    <property type="entry name" value="Quinoprotein alcohol dehydrogenase-like"/>
    <property type="match status" value="1"/>
</dbReference>
<sequence>MSNITKKVPFLRSCLEECGQPIKAEIKGVIPVWLTGTLLRNGPGLTQVGEDKYNHIFDGLSLIHRFHISNGTVEYQNKFLRSDTYESNLKANRIVVSEFGTHAYPDPCKSIWQKFQAMFSPTSQMTDNCNVNVYPVRDQLYAATETNFIRRIDGNTLDTHEKVDLSKYLTINMATAHVHVDPDGTVYNMGSSFGPNGKYHLIKIPNTENPFENMSIICSIPMERTLNPSYYHSFAITDNYFIFIEQSLVISVATIAMSSVKGTPFGDSLTWKPEYKTKFHLIQRSDGKLIDTKYKSDAFAFFHTINAYEENNHLVVDICCYPDGNLGPALSIQHWKDVFENNQKYGYVTQVRRFVLPLKPQLNDAKPGVNLVDLDYTKASATISNDKSAVELKYEAITGSGPAVGELPRINYLFNGKKYRYFYSILQSDDDMKTKITKESIVWWEESAICSEPVFVENPSIHYSDPNHEDNGVVLCSVLSELDETEGFLLVLDAKTFTELGRARFRTKSAITGVIPVWLTGTLYRNGPGVTQVGEDQYNSVFDGLSLIHRFHISNGAVEYQNKFLRSDTYERNLKANRIVVSEFGTHCYPDPCKSIWQKFQSVFSPYSQVSDNCNVNVYPVRDQLYAATETVFIRRIDGNTLDTHEKVDLSKYVAINMALAHVHVDPDGTVYNMGSSFGPKGKYHLIKIPNTENPFENMSIICSIPMKRPLNPSYNHSFAITDNYFIFIEQSLVISVASIIRSTINGARTFESILAWKPEYKTKFHLIQRSDGKLIDTKYKSEAFSFFHTINAYEDDNHLVVDICCFTSGHMGPALKIQHWKDVLENNHKYGYITQAKPGINLVDLDYTKASATISADKSVVELKYEAITDEGPVVGELPRINYLFNGKIYRYFYSLLQSDGDMKTKIMKFDTKTKESIVWWEESAICSEPVFVENPSIHYSDPNHEDN</sequence>
<feature type="binding site" evidence="5">
    <location>
        <position position="303"/>
    </location>
    <ligand>
        <name>Fe cation</name>
        <dbReference type="ChEBI" id="CHEBI:24875"/>
        <note>catalytic</note>
    </ligand>
</feature>
<dbReference type="GO" id="GO:0046872">
    <property type="term" value="F:metal ion binding"/>
    <property type="evidence" value="ECO:0007669"/>
    <property type="project" value="UniProtKB-KW"/>
</dbReference>
<dbReference type="Pfam" id="PF03055">
    <property type="entry name" value="RPE65"/>
    <property type="match status" value="2"/>
</dbReference>
<dbReference type="OrthoDB" id="1069523at2759"/>
<feature type="non-terminal residue" evidence="6">
    <location>
        <position position="1"/>
    </location>
</feature>
<dbReference type="EMBL" id="OC921545">
    <property type="protein sequence ID" value="CAD7653479.1"/>
    <property type="molecule type" value="Genomic_DNA"/>
</dbReference>
<feature type="binding site" evidence="5">
    <location>
        <position position="232"/>
    </location>
    <ligand>
        <name>Fe cation</name>
        <dbReference type="ChEBI" id="CHEBI:24875"/>
        <note>catalytic</note>
    </ligand>
</feature>
<dbReference type="AlphaFoldDB" id="A0A7R9M6U2"/>
<dbReference type="GO" id="GO:0042574">
    <property type="term" value="P:retinal metabolic process"/>
    <property type="evidence" value="ECO:0007669"/>
    <property type="project" value="TreeGrafter"/>
</dbReference>
<gene>
    <name evidence="6" type="ORF">ONB1V03_LOCUS10132</name>
</gene>
<keyword evidence="7" id="KW-1185">Reference proteome</keyword>
<dbReference type="Proteomes" id="UP000728032">
    <property type="component" value="Unassembled WGS sequence"/>
</dbReference>
<dbReference type="GO" id="GO:0003834">
    <property type="term" value="F:beta-carotene 15,15'-dioxygenase activity"/>
    <property type="evidence" value="ECO:0007669"/>
    <property type="project" value="TreeGrafter"/>
</dbReference>
<keyword evidence="2 5" id="KW-0479">Metal-binding</keyword>